<evidence type="ECO:0000313" key="4">
    <source>
        <dbReference type="Proteomes" id="UP000494256"/>
    </source>
</evidence>
<dbReference type="FunFam" id="3.20.20.100:FF:000002">
    <property type="entry name" value="2,5-diketo-D-gluconic acid reductase A"/>
    <property type="match status" value="1"/>
</dbReference>
<evidence type="ECO:0000259" key="2">
    <source>
        <dbReference type="Pfam" id="PF00248"/>
    </source>
</evidence>
<dbReference type="SUPFAM" id="SSF51430">
    <property type="entry name" value="NAD(P)-linked oxidoreductase"/>
    <property type="match status" value="1"/>
</dbReference>
<evidence type="ECO:0000256" key="1">
    <source>
        <dbReference type="ARBA" id="ARBA00023002"/>
    </source>
</evidence>
<keyword evidence="1" id="KW-0560">Oxidoreductase</keyword>
<dbReference type="InterPro" id="IPR020471">
    <property type="entry name" value="AKR"/>
</dbReference>
<reference evidence="3 4" key="1">
    <citation type="submission" date="2020-04" db="EMBL/GenBank/DDBJ databases">
        <authorList>
            <person name="Wallbank WR R."/>
            <person name="Pardo Diaz C."/>
            <person name="Kozak K."/>
            <person name="Martin S."/>
            <person name="Jiggins C."/>
            <person name="Moest M."/>
            <person name="Warren A I."/>
            <person name="Byers J.R.P. K."/>
            <person name="Montejo-Kovacevich G."/>
            <person name="Yen C E."/>
        </authorList>
    </citation>
    <scope>NUCLEOTIDE SEQUENCE [LARGE SCALE GENOMIC DNA]</scope>
</reference>
<organism evidence="3 4">
    <name type="scientific">Arctia plantaginis</name>
    <name type="common">Wood tiger moth</name>
    <name type="synonym">Phalaena plantaginis</name>
    <dbReference type="NCBI Taxonomy" id="874455"/>
    <lineage>
        <taxon>Eukaryota</taxon>
        <taxon>Metazoa</taxon>
        <taxon>Ecdysozoa</taxon>
        <taxon>Arthropoda</taxon>
        <taxon>Hexapoda</taxon>
        <taxon>Insecta</taxon>
        <taxon>Pterygota</taxon>
        <taxon>Neoptera</taxon>
        <taxon>Endopterygota</taxon>
        <taxon>Lepidoptera</taxon>
        <taxon>Glossata</taxon>
        <taxon>Ditrysia</taxon>
        <taxon>Noctuoidea</taxon>
        <taxon>Erebidae</taxon>
        <taxon>Arctiinae</taxon>
        <taxon>Arctia</taxon>
    </lineage>
</organism>
<gene>
    <name evidence="3" type="ORF">APLA_LOCUS17614</name>
</gene>
<protein>
    <recommendedName>
        <fullName evidence="2">NADP-dependent oxidoreductase domain-containing protein</fullName>
    </recommendedName>
</protein>
<dbReference type="Gene3D" id="3.20.20.100">
    <property type="entry name" value="NADP-dependent oxidoreductase domain"/>
    <property type="match status" value="1"/>
</dbReference>
<feature type="domain" description="NADP-dependent oxidoreductase" evidence="2">
    <location>
        <begin position="75"/>
        <end position="342"/>
    </location>
</feature>
<dbReference type="Proteomes" id="UP000494256">
    <property type="component" value="Unassembled WGS sequence"/>
</dbReference>
<proteinExistence type="predicted"/>
<dbReference type="EMBL" id="CADEBD010001048">
    <property type="protein sequence ID" value="CAB3262157.1"/>
    <property type="molecule type" value="Genomic_DNA"/>
</dbReference>
<dbReference type="InterPro" id="IPR018170">
    <property type="entry name" value="Aldo/ket_reductase_CS"/>
</dbReference>
<evidence type="ECO:0000313" key="3">
    <source>
        <dbReference type="EMBL" id="CAB3262157.1"/>
    </source>
</evidence>
<accession>A0A8S1BR47</accession>
<dbReference type="InterPro" id="IPR023210">
    <property type="entry name" value="NADP_OxRdtase_dom"/>
</dbReference>
<dbReference type="AlphaFoldDB" id="A0A8S1BR47"/>
<dbReference type="PRINTS" id="PR00069">
    <property type="entry name" value="ALDKETRDTASE"/>
</dbReference>
<dbReference type="PROSITE" id="PS00798">
    <property type="entry name" value="ALDOKETO_REDUCTASE_1"/>
    <property type="match status" value="1"/>
</dbReference>
<dbReference type="Pfam" id="PF00248">
    <property type="entry name" value="Aldo_ket_red"/>
    <property type="match status" value="1"/>
</dbReference>
<dbReference type="PANTHER" id="PTHR11732">
    <property type="entry name" value="ALDO/KETO REDUCTASE"/>
    <property type="match status" value="1"/>
</dbReference>
<dbReference type="InterPro" id="IPR036812">
    <property type="entry name" value="NAD(P)_OxRdtase_dom_sf"/>
</dbReference>
<dbReference type="PROSITE" id="PS00062">
    <property type="entry name" value="ALDOKETO_REDUCTASE_2"/>
    <property type="match status" value="1"/>
</dbReference>
<sequence length="370" mass="42444">MDWNRPGKLLRPNPDWEEDLFLTCVVGPVERARLKAYVEDVKQKKPRKPCYCQDGSPGVAPLMTLNNGRTIPSLGLGTFIGYDYQGVPLPITTYDTRRAVETAIDAGYRLFDTAYKYKNEDQVGQAIKNKIAEGVIRRSDVFVITKLSNHCHAEGAVIPALRRSLQLLELDYVDLYLIHWPVGLRRDGSYDETDYLDTWKGMIEARARGLTKSIGVSNFNQHQIDRIISLSKMKPAAVQIEVNLNIQQHSLIAFCHSHDIAVIAYTPFGSLFHRRAAYGAPPPRTDTPVLRRIADKHHKTVPQIVLRYLVELGVIPIPKSVTPKNIEMNIEVFDFKLTREEKDVLRDFERNYRTRNIKFWKDSPHYPFEK</sequence>
<dbReference type="GO" id="GO:0016616">
    <property type="term" value="F:oxidoreductase activity, acting on the CH-OH group of donors, NAD or NADP as acceptor"/>
    <property type="evidence" value="ECO:0007669"/>
    <property type="project" value="UniProtKB-ARBA"/>
</dbReference>
<name>A0A8S1BR47_ARCPL</name>
<comment type="caution">
    <text evidence="3">The sequence shown here is derived from an EMBL/GenBank/DDBJ whole genome shotgun (WGS) entry which is preliminary data.</text>
</comment>